<dbReference type="InterPro" id="IPR045584">
    <property type="entry name" value="Pilin-like"/>
</dbReference>
<dbReference type="Proteomes" id="UP000239711">
    <property type="component" value="Unassembled WGS sequence"/>
</dbReference>
<evidence type="ECO:0000256" key="1">
    <source>
        <dbReference type="SAM" id="Phobius"/>
    </source>
</evidence>
<name>A0A2S9IWV4_9SPHI</name>
<feature type="transmembrane region" description="Helical" evidence="1">
    <location>
        <begin position="12"/>
        <end position="33"/>
    </location>
</feature>
<evidence type="ECO:0000313" key="3">
    <source>
        <dbReference type="Proteomes" id="UP000239711"/>
    </source>
</evidence>
<keyword evidence="1" id="KW-0472">Membrane</keyword>
<sequence>MKLKSYNARLKAYTLTEILVVLVIIGILVLLALPNLMPLITKAKSTEAKMQLQHVQTLQKNYFYERSKYSTDLEEIGFVQERLTTEGNDGKANYRIEIVQADNKGFLARATAVVDFDGDGTMNVWEIDQDKNLREVTAD</sequence>
<keyword evidence="1" id="KW-0812">Transmembrane</keyword>
<organism evidence="2 3">
    <name type="scientific">Sphingobacterium haloxyli</name>
    <dbReference type="NCBI Taxonomy" id="2100533"/>
    <lineage>
        <taxon>Bacteria</taxon>
        <taxon>Pseudomonadati</taxon>
        <taxon>Bacteroidota</taxon>
        <taxon>Sphingobacteriia</taxon>
        <taxon>Sphingobacteriales</taxon>
        <taxon>Sphingobacteriaceae</taxon>
        <taxon>Sphingobacterium</taxon>
    </lineage>
</organism>
<dbReference type="GO" id="GO:0043683">
    <property type="term" value="P:type IV pilus assembly"/>
    <property type="evidence" value="ECO:0007669"/>
    <property type="project" value="InterPro"/>
</dbReference>
<dbReference type="EMBL" id="PVBQ01000024">
    <property type="protein sequence ID" value="PRD44970.1"/>
    <property type="molecule type" value="Genomic_DNA"/>
</dbReference>
<proteinExistence type="predicted"/>
<dbReference type="Pfam" id="PF16732">
    <property type="entry name" value="ComP_DUS"/>
    <property type="match status" value="1"/>
</dbReference>
<gene>
    <name evidence="2" type="ORF">C5745_18885</name>
</gene>
<comment type="caution">
    <text evidence="2">The sequence shown here is derived from an EMBL/GenBank/DDBJ whole genome shotgun (WGS) entry which is preliminary data.</text>
</comment>
<dbReference type="InterPro" id="IPR012902">
    <property type="entry name" value="N_methyl_site"/>
</dbReference>
<reference evidence="2 3" key="1">
    <citation type="submission" date="2018-02" db="EMBL/GenBank/DDBJ databases">
        <title>The draft genome of Sphingobacterium sp. 5JN-11.</title>
        <authorList>
            <person name="Liu L."/>
            <person name="Li L."/>
            <person name="Liang L."/>
            <person name="Zhang X."/>
            <person name="Wang T."/>
        </authorList>
    </citation>
    <scope>NUCLEOTIDE SEQUENCE [LARGE SCALE GENOMIC DNA]</scope>
    <source>
        <strain evidence="2 3">5JN-11</strain>
    </source>
</reference>
<dbReference type="SUPFAM" id="SSF54523">
    <property type="entry name" value="Pili subunits"/>
    <property type="match status" value="1"/>
</dbReference>
<keyword evidence="3" id="KW-1185">Reference proteome</keyword>
<accession>A0A2S9IWV4</accession>
<keyword evidence="1" id="KW-1133">Transmembrane helix</keyword>
<dbReference type="Gene3D" id="3.30.700.10">
    <property type="entry name" value="Glycoprotein, Type 4 Pilin"/>
    <property type="match status" value="1"/>
</dbReference>
<dbReference type="InterPro" id="IPR031982">
    <property type="entry name" value="PilE-like"/>
</dbReference>
<protein>
    <submittedName>
        <fullName evidence="2">General secretion pathway protein GspG</fullName>
    </submittedName>
</protein>
<dbReference type="OrthoDB" id="1003953at2"/>
<evidence type="ECO:0000313" key="2">
    <source>
        <dbReference type="EMBL" id="PRD44970.1"/>
    </source>
</evidence>
<dbReference type="AlphaFoldDB" id="A0A2S9IWV4"/>
<dbReference type="RefSeq" id="WP_105718579.1">
    <property type="nucleotide sequence ID" value="NZ_PVBQ01000024.1"/>
</dbReference>
<dbReference type="NCBIfam" id="TIGR02532">
    <property type="entry name" value="IV_pilin_GFxxxE"/>
    <property type="match status" value="1"/>
</dbReference>